<dbReference type="RefSeq" id="WP_055214529.1">
    <property type="nucleotide sequence ID" value="NZ_CYXO01000011.1"/>
</dbReference>
<organism evidence="2 3">
    <name type="scientific">Dorea longicatena</name>
    <dbReference type="NCBI Taxonomy" id="88431"/>
    <lineage>
        <taxon>Bacteria</taxon>
        <taxon>Bacillati</taxon>
        <taxon>Bacillota</taxon>
        <taxon>Clostridia</taxon>
        <taxon>Lachnospirales</taxon>
        <taxon>Lachnospiraceae</taxon>
        <taxon>Dorea</taxon>
    </lineage>
</organism>
<gene>
    <name evidence="2" type="ORF">ERS852573_01893</name>
</gene>
<dbReference type="Proteomes" id="UP000095597">
    <property type="component" value="Unassembled WGS sequence"/>
</dbReference>
<dbReference type="InterPro" id="IPR056906">
    <property type="entry name" value="ORF2/G2P_dom"/>
</dbReference>
<feature type="domain" description="Replication-associated protein ORF2/G2P" evidence="1">
    <location>
        <begin position="85"/>
        <end position="173"/>
    </location>
</feature>
<dbReference type="Pfam" id="PF23343">
    <property type="entry name" value="REP_ORF2-G2P"/>
    <property type="match status" value="1"/>
</dbReference>
<reference evidence="2 3" key="1">
    <citation type="submission" date="2015-09" db="EMBL/GenBank/DDBJ databases">
        <authorList>
            <consortium name="Pathogen Informatics"/>
        </authorList>
    </citation>
    <scope>NUCLEOTIDE SEQUENCE [LARGE SCALE GENOMIC DNA]</scope>
    <source>
        <strain evidence="2 3">2789STDY5834961</strain>
    </source>
</reference>
<dbReference type="EMBL" id="CYXO01000011">
    <property type="protein sequence ID" value="CUN09462.1"/>
    <property type="molecule type" value="Genomic_DNA"/>
</dbReference>
<evidence type="ECO:0000259" key="1">
    <source>
        <dbReference type="Pfam" id="PF23343"/>
    </source>
</evidence>
<sequence>MPYVERVTKAGNTIEIERYFTSRYKKKGISRGDKVKPTKEEQEKVNTRQAERKLRILINANYGYGDYHLVLDYIRRKGEPDRTPEQMRQDIDVFLRECRKEYRKAGLEFKYIHVMEIGKKGARHHHLVVNKIDTEILQRCWYKAYEGHNRVKVFPLDDSGNYAELASYLIKYTGTHKKGTDGALQGKRWNCSKNLVRPEPEYRIISDREYFKKEPKAIKGYYVDKNSVSMGVHSPEYYGYGYLRYTLVKITDRGG</sequence>
<dbReference type="AlphaFoldDB" id="A0A173U340"/>
<evidence type="ECO:0000313" key="2">
    <source>
        <dbReference type="EMBL" id="CUN09462.1"/>
    </source>
</evidence>
<name>A0A173U340_9FIRM</name>
<evidence type="ECO:0000313" key="3">
    <source>
        <dbReference type="Proteomes" id="UP000095597"/>
    </source>
</evidence>
<proteinExistence type="predicted"/>
<dbReference type="OrthoDB" id="9814853at2"/>
<accession>A0A173U340</accession>
<protein>
    <recommendedName>
        <fullName evidence="1">Replication-associated protein ORF2/G2P domain-containing protein</fullName>
    </recommendedName>
</protein>